<dbReference type="InterPro" id="IPR033463">
    <property type="entry name" value="sCache_3"/>
</dbReference>
<dbReference type="SUPFAM" id="SSF55785">
    <property type="entry name" value="PYP-like sensor domain (PAS domain)"/>
    <property type="match status" value="1"/>
</dbReference>
<dbReference type="Gene3D" id="3.30.565.10">
    <property type="entry name" value="Histidine kinase-like ATPase, C-terminal domain"/>
    <property type="match status" value="1"/>
</dbReference>
<dbReference type="PANTHER" id="PTHR44936:SF10">
    <property type="entry name" value="SENSOR PROTEIN RSTB"/>
    <property type="match status" value="1"/>
</dbReference>
<evidence type="ECO:0000313" key="17">
    <source>
        <dbReference type="Proteomes" id="UP000628710"/>
    </source>
</evidence>
<keyword evidence="11 14" id="KW-1133">Transmembrane helix</keyword>
<dbReference type="SUPFAM" id="SSF55890">
    <property type="entry name" value="Sporulation response regulatory protein Spo0B"/>
    <property type="match status" value="1"/>
</dbReference>
<keyword evidence="12" id="KW-0902">Two-component regulatory system</keyword>
<evidence type="ECO:0000256" key="14">
    <source>
        <dbReference type="SAM" id="Phobius"/>
    </source>
</evidence>
<keyword evidence="6" id="KW-0808">Transferase</keyword>
<evidence type="ECO:0000256" key="2">
    <source>
        <dbReference type="ARBA" id="ARBA00004651"/>
    </source>
</evidence>
<evidence type="ECO:0000256" key="9">
    <source>
        <dbReference type="ARBA" id="ARBA00022777"/>
    </source>
</evidence>
<evidence type="ECO:0000256" key="8">
    <source>
        <dbReference type="ARBA" id="ARBA00022741"/>
    </source>
</evidence>
<dbReference type="PROSITE" id="PS50109">
    <property type="entry name" value="HIS_KIN"/>
    <property type="match status" value="1"/>
</dbReference>
<evidence type="ECO:0000259" key="15">
    <source>
        <dbReference type="PROSITE" id="PS50109"/>
    </source>
</evidence>
<dbReference type="InterPro" id="IPR005467">
    <property type="entry name" value="His_kinase_dom"/>
</dbReference>
<comment type="subcellular location">
    <subcellularLocation>
        <location evidence="2">Cell membrane</location>
        <topology evidence="2">Multi-pass membrane protein</topology>
    </subcellularLocation>
</comment>
<evidence type="ECO:0000256" key="10">
    <source>
        <dbReference type="ARBA" id="ARBA00022840"/>
    </source>
</evidence>
<sequence>MLYNRASSITHNEPRMTLKSYLALITVSTITLIVIAVGLVFGYTLKNSYLDGISNRGLELARVVAHDEKVIHAVQQSNKNQTFPIDDYIENLRNKTDASYIVVVNKDTIRLSHPNPTRIGQTFIGDDIYPALNEGKDFTSVANGSLGKAIRHFAPITDKTGVIGAVSVGYLSQTASELIAQHLKEAGLLVIFVYLLGIIIAVVLIAKLKRTFLSLEPEEIVQKFKEHELILDSIRDGIIAIDHEQKVTAINSMAIEWLTMNTTSRSEAIKKPLSTLSQSLSHCALDANEQITQQNFDLGNRPFNANLYPIQISKGNIGYVIVFFPNQGDKALEQELTATKNYADLLRAKTHEYSNRLNVLSGMLQVERYTDAIDYLQQESDGDQQVLRRIIQTMENSAVAGLIFAKHNKAKDLKVDMTMDDDCQLGRYSSNTNDALVTLVGNLIDNALLAAWSNRHLAAPYVTLYISDRSSHILIQIEDSGAGVDKELEKRILDFGVSSKHHAEQHGIGLYLVKKIVDQYQGSLDWERSDKETTVFSIYLEKRALAE</sequence>
<keyword evidence="8" id="KW-0547">Nucleotide-binding</keyword>
<keyword evidence="17" id="KW-1185">Reference proteome</keyword>
<dbReference type="PANTHER" id="PTHR44936">
    <property type="entry name" value="SENSOR PROTEIN CREC"/>
    <property type="match status" value="1"/>
</dbReference>
<dbReference type="SUPFAM" id="SSF55874">
    <property type="entry name" value="ATPase domain of HSP90 chaperone/DNA topoisomerase II/histidine kinase"/>
    <property type="match status" value="1"/>
</dbReference>
<comment type="caution">
    <text evidence="16">The sequence shown here is derived from an EMBL/GenBank/DDBJ whole genome shotgun (WGS) entry which is preliminary data.</text>
</comment>
<evidence type="ECO:0000256" key="11">
    <source>
        <dbReference type="ARBA" id="ARBA00022989"/>
    </source>
</evidence>
<dbReference type="Proteomes" id="UP000628710">
    <property type="component" value="Unassembled WGS sequence"/>
</dbReference>
<dbReference type="InterPro" id="IPR016120">
    <property type="entry name" value="Sig_transdc_His_kin_SpoOB"/>
</dbReference>
<dbReference type="InterPro" id="IPR050980">
    <property type="entry name" value="2C_sensor_his_kinase"/>
</dbReference>
<dbReference type="SUPFAM" id="SSF103190">
    <property type="entry name" value="Sensory domain-like"/>
    <property type="match status" value="1"/>
</dbReference>
<evidence type="ECO:0000256" key="12">
    <source>
        <dbReference type="ARBA" id="ARBA00023012"/>
    </source>
</evidence>
<feature type="domain" description="Histidine kinase" evidence="15">
    <location>
        <begin position="327"/>
        <end position="544"/>
    </location>
</feature>
<dbReference type="PRINTS" id="PR00344">
    <property type="entry name" value="BCTRLSENSOR"/>
</dbReference>
<dbReference type="Pfam" id="PF02518">
    <property type="entry name" value="HATPase_c"/>
    <property type="match status" value="1"/>
</dbReference>
<dbReference type="GO" id="GO:0000155">
    <property type="term" value="F:phosphorelay sensor kinase activity"/>
    <property type="evidence" value="ECO:0007669"/>
    <property type="project" value="InterPro"/>
</dbReference>
<comment type="catalytic activity">
    <reaction evidence="1">
        <text>ATP + protein L-histidine = ADP + protein N-phospho-L-histidine.</text>
        <dbReference type="EC" id="2.7.13.3"/>
    </reaction>
</comment>
<keyword evidence="13 14" id="KW-0472">Membrane</keyword>
<dbReference type="Gene3D" id="3.30.450.20">
    <property type="entry name" value="PAS domain"/>
    <property type="match status" value="2"/>
</dbReference>
<dbReference type="InterPro" id="IPR035965">
    <property type="entry name" value="PAS-like_dom_sf"/>
</dbReference>
<evidence type="ECO:0000256" key="7">
    <source>
        <dbReference type="ARBA" id="ARBA00022692"/>
    </source>
</evidence>
<evidence type="ECO:0000256" key="1">
    <source>
        <dbReference type="ARBA" id="ARBA00000085"/>
    </source>
</evidence>
<protein>
    <recommendedName>
        <fullName evidence="3">histidine kinase</fullName>
        <ecNumber evidence="3">2.7.13.3</ecNumber>
    </recommendedName>
</protein>
<gene>
    <name evidence="16" type="ORF">I8J31_08080</name>
</gene>
<name>A0A934MZK0_9GAMM</name>
<dbReference type="InterPro" id="IPR036890">
    <property type="entry name" value="HATPase_C_sf"/>
</dbReference>
<dbReference type="GO" id="GO:0005886">
    <property type="term" value="C:plasma membrane"/>
    <property type="evidence" value="ECO:0007669"/>
    <property type="project" value="UniProtKB-SubCell"/>
</dbReference>
<feature type="transmembrane region" description="Helical" evidence="14">
    <location>
        <begin position="21"/>
        <end position="45"/>
    </location>
</feature>
<evidence type="ECO:0000313" key="16">
    <source>
        <dbReference type="EMBL" id="MBJ7537625.1"/>
    </source>
</evidence>
<dbReference type="Gene3D" id="1.10.287.130">
    <property type="match status" value="1"/>
</dbReference>
<dbReference type="InterPro" id="IPR004358">
    <property type="entry name" value="Sig_transdc_His_kin-like_C"/>
</dbReference>
<evidence type="ECO:0000256" key="4">
    <source>
        <dbReference type="ARBA" id="ARBA00022475"/>
    </source>
</evidence>
<evidence type="ECO:0000256" key="6">
    <source>
        <dbReference type="ARBA" id="ARBA00022679"/>
    </source>
</evidence>
<dbReference type="EC" id="2.7.13.3" evidence="3"/>
<accession>A0A934MZK0</accession>
<dbReference type="Pfam" id="PF17203">
    <property type="entry name" value="sCache_3_2"/>
    <property type="match status" value="1"/>
</dbReference>
<dbReference type="InterPro" id="IPR029151">
    <property type="entry name" value="Sensor-like_sf"/>
</dbReference>
<dbReference type="AlphaFoldDB" id="A0A934MZK0"/>
<keyword evidence="7 14" id="KW-0812">Transmembrane</keyword>
<dbReference type="EMBL" id="JAEMNX010000007">
    <property type="protein sequence ID" value="MBJ7537625.1"/>
    <property type="molecule type" value="Genomic_DNA"/>
</dbReference>
<reference evidence="16" key="1">
    <citation type="submission" date="2020-12" db="EMBL/GenBank/DDBJ databases">
        <title>Marinomonas arctica sp. nov., a psychrotolerant bacterium isolated from the Arctic.</title>
        <authorList>
            <person name="Zhang Y."/>
        </authorList>
    </citation>
    <scope>NUCLEOTIDE SEQUENCE</scope>
    <source>
        <strain evidence="16">C1424</strain>
    </source>
</reference>
<feature type="transmembrane region" description="Helical" evidence="14">
    <location>
        <begin position="186"/>
        <end position="206"/>
    </location>
</feature>
<keyword evidence="10" id="KW-0067">ATP-binding</keyword>
<evidence type="ECO:0000256" key="3">
    <source>
        <dbReference type="ARBA" id="ARBA00012438"/>
    </source>
</evidence>
<proteinExistence type="predicted"/>
<dbReference type="RefSeq" id="WP_199467774.1">
    <property type="nucleotide sequence ID" value="NZ_JAEMNX010000007.1"/>
</dbReference>
<evidence type="ECO:0000256" key="5">
    <source>
        <dbReference type="ARBA" id="ARBA00022553"/>
    </source>
</evidence>
<keyword evidence="5" id="KW-0597">Phosphoprotein</keyword>
<keyword evidence="4" id="KW-1003">Cell membrane</keyword>
<evidence type="ECO:0000256" key="13">
    <source>
        <dbReference type="ARBA" id="ARBA00023136"/>
    </source>
</evidence>
<organism evidence="16 17">
    <name type="scientific">Marinomonas transparens</name>
    <dbReference type="NCBI Taxonomy" id="2795388"/>
    <lineage>
        <taxon>Bacteria</taxon>
        <taxon>Pseudomonadati</taxon>
        <taxon>Pseudomonadota</taxon>
        <taxon>Gammaproteobacteria</taxon>
        <taxon>Oceanospirillales</taxon>
        <taxon>Oceanospirillaceae</taxon>
        <taxon>Marinomonas</taxon>
    </lineage>
</organism>
<dbReference type="InterPro" id="IPR003594">
    <property type="entry name" value="HATPase_dom"/>
</dbReference>
<dbReference type="GO" id="GO:0005524">
    <property type="term" value="F:ATP binding"/>
    <property type="evidence" value="ECO:0007669"/>
    <property type="project" value="UniProtKB-KW"/>
</dbReference>
<keyword evidence="9 16" id="KW-0418">Kinase</keyword>
<dbReference type="SMART" id="SM00387">
    <property type="entry name" value="HATPase_c"/>
    <property type="match status" value="1"/>
</dbReference>